<organism evidence="1 2">
    <name type="scientific">Dreissena polymorpha</name>
    <name type="common">Zebra mussel</name>
    <name type="synonym">Mytilus polymorpha</name>
    <dbReference type="NCBI Taxonomy" id="45954"/>
    <lineage>
        <taxon>Eukaryota</taxon>
        <taxon>Metazoa</taxon>
        <taxon>Spiralia</taxon>
        <taxon>Lophotrochozoa</taxon>
        <taxon>Mollusca</taxon>
        <taxon>Bivalvia</taxon>
        <taxon>Autobranchia</taxon>
        <taxon>Heteroconchia</taxon>
        <taxon>Euheterodonta</taxon>
        <taxon>Imparidentia</taxon>
        <taxon>Neoheterodontei</taxon>
        <taxon>Myida</taxon>
        <taxon>Dreissenoidea</taxon>
        <taxon>Dreissenidae</taxon>
        <taxon>Dreissena</taxon>
    </lineage>
</organism>
<dbReference type="Proteomes" id="UP000828390">
    <property type="component" value="Unassembled WGS sequence"/>
</dbReference>
<name>A0A9D4RY66_DREPO</name>
<evidence type="ECO:0000313" key="1">
    <source>
        <dbReference type="EMBL" id="KAH3883365.1"/>
    </source>
</evidence>
<dbReference type="PANTHER" id="PTHR46880">
    <property type="entry name" value="RAS-ASSOCIATING DOMAIN-CONTAINING PROTEIN"/>
    <property type="match status" value="1"/>
</dbReference>
<protein>
    <submittedName>
        <fullName evidence="1">Uncharacterized protein</fullName>
    </submittedName>
</protein>
<accession>A0A9D4RY66</accession>
<proteinExistence type="predicted"/>
<dbReference type="EMBL" id="JAIWYP010000001">
    <property type="protein sequence ID" value="KAH3883365.1"/>
    <property type="molecule type" value="Genomic_DNA"/>
</dbReference>
<sequence length="128" mass="15125">MFCKVCRQFPEHSDKESSLVKGVTKNFKKEALKFHAKIVKHMLCVDRKKALDMADQTPLSKSFKKAEELNFPMYEALFNTAYYIAKENESFLKYPELLNLLEKNYVSVSENYRNDKAYKEFVFVVLKF</sequence>
<reference evidence="1" key="1">
    <citation type="journal article" date="2019" name="bioRxiv">
        <title>The Genome of the Zebra Mussel, Dreissena polymorpha: A Resource for Invasive Species Research.</title>
        <authorList>
            <person name="McCartney M.A."/>
            <person name="Auch B."/>
            <person name="Kono T."/>
            <person name="Mallez S."/>
            <person name="Zhang Y."/>
            <person name="Obille A."/>
            <person name="Becker A."/>
            <person name="Abrahante J.E."/>
            <person name="Garbe J."/>
            <person name="Badalamenti J.P."/>
            <person name="Herman A."/>
            <person name="Mangelson H."/>
            <person name="Liachko I."/>
            <person name="Sullivan S."/>
            <person name="Sone E.D."/>
            <person name="Koren S."/>
            <person name="Silverstein K.A.T."/>
            <person name="Beckman K.B."/>
            <person name="Gohl D.M."/>
        </authorList>
    </citation>
    <scope>NUCLEOTIDE SEQUENCE</scope>
    <source>
        <strain evidence="1">Duluth1</strain>
        <tissue evidence="1">Whole animal</tissue>
    </source>
</reference>
<reference evidence="1" key="2">
    <citation type="submission" date="2020-11" db="EMBL/GenBank/DDBJ databases">
        <authorList>
            <person name="McCartney M.A."/>
            <person name="Auch B."/>
            <person name="Kono T."/>
            <person name="Mallez S."/>
            <person name="Becker A."/>
            <person name="Gohl D.M."/>
            <person name="Silverstein K.A.T."/>
            <person name="Koren S."/>
            <person name="Bechman K.B."/>
            <person name="Herman A."/>
            <person name="Abrahante J.E."/>
            <person name="Garbe J."/>
        </authorList>
    </citation>
    <scope>NUCLEOTIDE SEQUENCE</scope>
    <source>
        <strain evidence="1">Duluth1</strain>
        <tissue evidence="1">Whole animal</tissue>
    </source>
</reference>
<gene>
    <name evidence="1" type="ORF">DPMN_007320</name>
</gene>
<keyword evidence="2" id="KW-1185">Reference proteome</keyword>
<dbReference type="AlphaFoldDB" id="A0A9D4RY66"/>
<evidence type="ECO:0000313" key="2">
    <source>
        <dbReference type="Proteomes" id="UP000828390"/>
    </source>
</evidence>
<dbReference type="PANTHER" id="PTHR46880:SF5">
    <property type="entry name" value="DUF4371 DOMAIN-CONTAINING PROTEIN"/>
    <property type="match status" value="1"/>
</dbReference>
<comment type="caution">
    <text evidence="1">The sequence shown here is derived from an EMBL/GenBank/DDBJ whole genome shotgun (WGS) entry which is preliminary data.</text>
</comment>